<protein>
    <submittedName>
        <fullName evidence="4">TIGR01777 family protein</fullName>
    </submittedName>
</protein>
<name>A0A1E5L3A2_9FIRM</name>
<dbReference type="EMBL" id="MJAT01000037">
    <property type="protein sequence ID" value="OEH84543.1"/>
    <property type="molecule type" value="Genomic_DNA"/>
</dbReference>
<dbReference type="Proteomes" id="UP000095255">
    <property type="component" value="Unassembled WGS sequence"/>
</dbReference>
<evidence type="ECO:0000256" key="1">
    <source>
        <dbReference type="ARBA" id="ARBA00009353"/>
    </source>
</evidence>
<organism evidence="4 5">
    <name type="scientific">Desulfuribacillus stibiiarsenatis</name>
    <dbReference type="NCBI Taxonomy" id="1390249"/>
    <lineage>
        <taxon>Bacteria</taxon>
        <taxon>Bacillati</taxon>
        <taxon>Bacillota</taxon>
        <taxon>Desulfuribacillia</taxon>
        <taxon>Desulfuribacillales</taxon>
        <taxon>Desulfuribacillaceae</taxon>
        <taxon>Desulfuribacillus</taxon>
    </lineage>
</organism>
<dbReference type="AlphaFoldDB" id="A0A1E5L3A2"/>
<dbReference type="InterPro" id="IPR036291">
    <property type="entry name" value="NAD(P)-bd_dom_sf"/>
</dbReference>
<dbReference type="InterPro" id="IPR013549">
    <property type="entry name" value="DUF1731"/>
</dbReference>
<feature type="domain" description="DUF1731" evidence="3">
    <location>
        <begin position="257"/>
        <end position="303"/>
    </location>
</feature>
<dbReference type="CDD" id="cd05242">
    <property type="entry name" value="SDR_a8"/>
    <property type="match status" value="1"/>
</dbReference>
<dbReference type="OrthoDB" id="9801773at2"/>
<dbReference type="Gene3D" id="3.40.50.720">
    <property type="entry name" value="NAD(P)-binding Rossmann-like Domain"/>
    <property type="match status" value="1"/>
</dbReference>
<comment type="caution">
    <text evidence="4">The sequence shown here is derived from an EMBL/GenBank/DDBJ whole genome shotgun (WGS) entry which is preliminary data.</text>
</comment>
<keyword evidence="5" id="KW-1185">Reference proteome</keyword>
<sequence>MHVLISGGTGFIGKHLVEELLLHRYQVTVLTRNSNKITLGASNHNMQKGYRVVDWKYLAENQEFAQTVDCIVNLSGETINGRWTKAKKTRILESRVSTTQKIIDAIATGRVTPKLLINGSAIGIYGDRDDEKVTEESQLGYGFLSEICKTWEQLACKAQAYNVRVVLLRTGVVLGKNGGALEKLVLPYRLHVGGTLGNGSQWSSWIHLKDLVGLIRFAIENDQLQGPLNGTSPNPVTMHSFGRMIGKTIKTHSLFQVPGLLLRVILGEMADLILHSQRVIPKKAIEQGYVFQYPELETALQNILIDTPSS</sequence>
<accession>A0A1E5L3A2</accession>
<gene>
    <name evidence="4" type="ORF">BHU72_08520</name>
</gene>
<dbReference type="InterPro" id="IPR001509">
    <property type="entry name" value="Epimerase_deHydtase"/>
</dbReference>
<dbReference type="Pfam" id="PF01370">
    <property type="entry name" value="Epimerase"/>
    <property type="match status" value="1"/>
</dbReference>
<evidence type="ECO:0000259" key="2">
    <source>
        <dbReference type="Pfam" id="PF01370"/>
    </source>
</evidence>
<reference evidence="4 5" key="1">
    <citation type="submission" date="2016-09" db="EMBL/GenBank/DDBJ databases">
        <title>Desulfuribacillus arsenicus sp. nov., an obligately anaerobic, dissimilatory arsenic- and antimonate-reducing bacterium isolated from anoxic sediments.</title>
        <authorList>
            <person name="Abin C.A."/>
            <person name="Hollibaugh J.T."/>
        </authorList>
    </citation>
    <scope>NUCLEOTIDE SEQUENCE [LARGE SCALE GENOMIC DNA]</scope>
    <source>
        <strain evidence="4 5">MLFW-2</strain>
    </source>
</reference>
<dbReference type="STRING" id="1390249.BHU72_08520"/>
<evidence type="ECO:0000313" key="4">
    <source>
        <dbReference type="EMBL" id="OEH84543.1"/>
    </source>
</evidence>
<dbReference type="PANTHER" id="PTHR11092:SF0">
    <property type="entry name" value="EPIMERASE FAMILY PROTEIN SDR39U1"/>
    <property type="match status" value="1"/>
</dbReference>
<dbReference type="SUPFAM" id="SSF51735">
    <property type="entry name" value="NAD(P)-binding Rossmann-fold domains"/>
    <property type="match status" value="1"/>
</dbReference>
<dbReference type="InterPro" id="IPR010099">
    <property type="entry name" value="SDR39U1"/>
</dbReference>
<dbReference type="Pfam" id="PF08338">
    <property type="entry name" value="DUF1731"/>
    <property type="match status" value="1"/>
</dbReference>
<evidence type="ECO:0000259" key="3">
    <source>
        <dbReference type="Pfam" id="PF08338"/>
    </source>
</evidence>
<feature type="domain" description="NAD-dependent epimerase/dehydratase" evidence="2">
    <location>
        <begin position="3"/>
        <end position="221"/>
    </location>
</feature>
<dbReference type="NCBIfam" id="TIGR01777">
    <property type="entry name" value="yfcH"/>
    <property type="match status" value="1"/>
</dbReference>
<proteinExistence type="inferred from homology"/>
<comment type="similarity">
    <text evidence="1">Belongs to the NAD(P)-dependent epimerase/dehydratase family. SDR39U1 subfamily.</text>
</comment>
<dbReference type="RefSeq" id="WP_069702970.1">
    <property type="nucleotide sequence ID" value="NZ_MJAT01000037.1"/>
</dbReference>
<dbReference type="PANTHER" id="PTHR11092">
    <property type="entry name" value="SUGAR NUCLEOTIDE EPIMERASE RELATED"/>
    <property type="match status" value="1"/>
</dbReference>
<evidence type="ECO:0000313" key="5">
    <source>
        <dbReference type="Proteomes" id="UP000095255"/>
    </source>
</evidence>